<comment type="subcellular location">
    <subcellularLocation>
        <location evidence="1">Membrane</location>
        <topology evidence="1">Single-pass membrane protein</topology>
    </subcellularLocation>
</comment>
<dbReference type="InterPro" id="IPR036179">
    <property type="entry name" value="Ig-like_dom_sf"/>
</dbReference>
<keyword evidence="4" id="KW-0677">Repeat</keyword>
<keyword evidence="6 10" id="KW-0472">Membrane</keyword>
<feature type="domain" description="Fibronectin type-III" evidence="12">
    <location>
        <begin position="532"/>
        <end position="626"/>
    </location>
</feature>
<evidence type="ECO:0000256" key="1">
    <source>
        <dbReference type="ARBA" id="ARBA00004167"/>
    </source>
</evidence>
<sequence>MLREEFRINPHSVQALIGNRVTLDCLPPKGLPEPEITWRKDEKELNARNSEKYQITDSGNLLIENAQKSDAGFYQCVATNSVGERISKPARLSVYEKPKFLIEPRNVVADVNSSVLFECKVIGEPLPTISWKKRDGQMPIGRAYVARDRGGLKIDRVQPQDSGEYICFAKNPVGNVESSAQLNVNSPPLFTKLPQNVRLTPGKTAIFECEAFGQPQPRIFWSKEGDQLFTFFSGLVSSDGRIQVTNEGRLIIDNIRQIDQGIYVCAAANSAGSSLAKASLSIISDATSHPPPIIQYGHQNQTLMLNDMAILPCQAVGRLPVTISWLKNDMPLNINSSDYKNRYRQQSMGTLQISDLKKEDSGIYTCKASNEDGETTWTSSLVVEEHTNRNTNFQRMPDATLLPSSPGRPNLLNISEDGSVELEWTAPERQGSSPIVGYIIQYWSPEMAESWQNIMDVILNTRFRIKNLRPGRSYIFLVRAENSKGIGLPSQPSSLVTINTPIGYREIEEKDNTQFGKMLDMETARQKLSSEQLVKLTEVRPLNSSAMLLSWKRQKKEPLVQGYYIKWRGPPLAKDHSWVNVTDPEIEHIIINGLRPFNNYEFFVIPYHYQIQGMPSNSLDGTTLEATPTMPPSDVRLRMLNISSLRISWRPPPSDHINGILKGFLINIRSNHSSVEDRNITTNERATSVTLYRLIPNASYTIRVAARTNAGVGIFFNEDPVVMNEQTLHNHIRMFERLDSIWYRQPWAVLGCGILLWCLLLLLMIFFWYRCCHRGRANNEKEQREFIKIRDGSVCAPNTTVLGDALNAFWSSQEHQQQQNYNAGTVETFTGGTLIRGGGNCPHLIGHNSTEMLRNGHTNGNELVQLGHALHHYTGKLNLPQRFNHNDSQVDPPISPNHHYHYTQLPDNLNSLDRNGGPLSTFARQQKTPPKYYDDPSPYATTTLINPEGSNNNLCRSKGPSLPLNPAPTEPPRHFLSSAAVMRPTAPYLVDVPKHPLNNNCNELFELNNTWQKQQPQQKRITAATLQQRRMRKAFLIQPQHFGTTSRGAGKRNAGGHRKNNGRSKSVTTNRQSSTTTGTVLPSSDECFKNKILQQESPQTEISYIHSSEGTNISIKKSDCLDEAPQYDPVMTESIHQLVVEASNRRRKREERDRTSCSSARNRVSLIEGEEKAEHNHPLIENGLATNYDEDEGDELDADGELSEQSDEYIPSTTRSTGGGGDGNNNKLTIDKDFYYDFSPAPNRPNRQPMMGVNLEDVLWWICFLFTIWCFDIPATLIFSRKINRFYLQIMAFCLLLVVFFTFLFTLLKNYKTFTYHWIYLSIQYLTILFLTAVPLSFCFAIWEEFKIWSIYITYVGIQSTLAAIAVF</sequence>
<evidence type="ECO:0000256" key="6">
    <source>
        <dbReference type="ARBA" id="ARBA00023136"/>
    </source>
</evidence>
<keyword evidence="2 10" id="KW-0812">Transmembrane</keyword>
<dbReference type="SMART" id="SM00060">
    <property type="entry name" value="FN3"/>
    <property type="match status" value="3"/>
</dbReference>
<feature type="domain" description="Fibronectin type-III" evidence="12">
    <location>
        <begin position="405"/>
        <end position="503"/>
    </location>
</feature>
<evidence type="ECO:0000256" key="4">
    <source>
        <dbReference type="ARBA" id="ARBA00022737"/>
    </source>
</evidence>
<feature type="transmembrane region" description="Helical" evidence="10">
    <location>
        <begin position="1319"/>
        <end position="1343"/>
    </location>
</feature>
<feature type="transmembrane region" description="Helical" evidence="10">
    <location>
        <begin position="1258"/>
        <end position="1280"/>
    </location>
</feature>
<dbReference type="InterPro" id="IPR003961">
    <property type="entry name" value="FN3_dom"/>
</dbReference>
<dbReference type="InterPro" id="IPR036116">
    <property type="entry name" value="FN3_sf"/>
</dbReference>
<evidence type="ECO:0000256" key="7">
    <source>
        <dbReference type="ARBA" id="ARBA00023157"/>
    </source>
</evidence>
<feature type="domain" description="Ig-like" evidence="11">
    <location>
        <begin position="4"/>
        <end position="93"/>
    </location>
</feature>
<organism evidence="13 14">
    <name type="scientific">Meloidogyne graminicola</name>
    <dbReference type="NCBI Taxonomy" id="189291"/>
    <lineage>
        <taxon>Eukaryota</taxon>
        <taxon>Metazoa</taxon>
        <taxon>Ecdysozoa</taxon>
        <taxon>Nematoda</taxon>
        <taxon>Chromadorea</taxon>
        <taxon>Rhabditida</taxon>
        <taxon>Tylenchina</taxon>
        <taxon>Tylenchomorpha</taxon>
        <taxon>Tylenchoidea</taxon>
        <taxon>Meloidogynidae</taxon>
        <taxon>Meloidogyninae</taxon>
        <taxon>Meloidogyne</taxon>
    </lineage>
</organism>
<dbReference type="Gene3D" id="2.60.40.10">
    <property type="entry name" value="Immunoglobulins"/>
    <property type="match status" value="7"/>
</dbReference>
<feature type="domain" description="Ig-like" evidence="11">
    <location>
        <begin position="291"/>
        <end position="382"/>
    </location>
</feature>
<keyword evidence="5 10" id="KW-1133">Transmembrane helix</keyword>
<feature type="region of interest" description="Disordered" evidence="9">
    <location>
        <begin position="1043"/>
        <end position="1082"/>
    </location>
</feature>
<dbReference type="FunFam" id="2.60.40.10:FF:000189">
    <property type="entry name" value="Neogenin isoform 3"/>
    <property type="match status" value="1"/>
</dbReference>
<dbReference type="Pfam" id="PF00041">
    <property type="entry name" value="fn3"/>
    <property type="match status" value="2"/>
</dbReference>
<evidence type="ECO:0000256" key="5">
    <source>
        <dbReference type="ARBA" id="ARBA00022989"/>
    </source>
</evidence>
<dbReference type="InterPro" id="IPR007110">
    <property type="entry name" value="Ig-like_dom"/>
</dbReference>
<dbReference type="PROSITE" id="PS50853">
    <property type="entry name" value="FN3"/>
    <property type="match status" value="3"/>
</dbReference>
<reference evidence="13" key="1">
    <citation type="journal article" date="2020" name="Ecol. Evol.">
        <title>Genome structure and content of the rice root-knot nematode (Meloidogyne graminicola).</title>
        <authorList>
            <person name="Phan N.T."/>
            <person name="Danchin E.G.J."/>
            <person name="Klopp C."/>
            <person name="Perfus-Barbeoch L."/>
            <person name="Kozlowski D.K."/>
            <person name="Koutsovoulos G.D."/>
            <person name="Lopez-Roques C."/>
            <person name="Bouchez O."/>
            <person name="Zahm M."/>
            <person name="Besnard G."/>
            <person name="Bellafiore S."/>
        </authorList>
    </citation>
    <scope>NUCLEOTIDE SEQUENCE</scope>
    <source>
        <strain evidence="13">VN-18</strain>
    </source>
</reference>
<evidence type="ECO:0000259" key="12">
    <source>
        <dbReference type="PROSITE" id="PS50853"/>
    </source>
</evidence>
<dbReference type="Proteomes" id="UP000605970">
    <property type="component" value="Unassembled WGS sequence"/>
</dbReference>
<evidence type="ECO:0000256" key="2">
    <source>
        <dbReference type="ARBA" id="ARBA00022692"/>
    </source>
</evidence>
<feature type="compositionally biased region" description="Acidic residues" evidence="9">
    <location>
        <begin position="1188"/>
        <end position="1207"/>
    </location>
</feature>
<dbReference type="FunFam" id="2.60.40.10:FF:000008">
    <property type="entry name" value="roundabout homolog 2 isoform X2"/>
    <property type="match status" value="2"/>
</dbReference>
<evidence type="ECO:0000256" key="8">
    <source>
        <dbReference type="ARBA" id="ARBA00023319"/>
    </source>
</evidence>
<dbReference type="SUPFAM" id="SSF48726">
    <property type="entry name" value="Immunoglobulin"/>
    <property type="match status" value="4"/>
</dbReference>
<feature type="transmembrane region" description="Helical" evidence="10">
    <location>
        <begin position="747"/>
        <end position="769"/>
    </location>
</feature>
<feature type="domain" description="Ig-like" evidence="11">
    <location>
        <begin position="188"/>
        <end position="281"/>
    </location>
</feature>
<dbReference type="SMART" id="SM00406">
    <property type="entry name" value="IGv"/>
    <property type="match status" value="2"/>
</dbReference>
<dbReference type="PRINTS" id="PR00014">
    <property type="entry name" value="FNTYPEIII"/>
</dbReference>
<feature type="transmembrane region" description="Helical" evidence="10">
    <location>
        <begin position="1286"/>
        <end position="1307"/>
    </location>
</feature>
<dbReference type="SMART" id="SM00408">
    <property type="entry name" value="IGc2"/>
    <property type="match status" value="4"/>
</dbReference>
<dbReference type="PROSITE" id="PS50835">
    <property type="entry name" value="IG_LIKE"/>
    <property type="match status" value="4"/>
</dbReference>
<keyword evidence="8" id="KW-0393">Immunoglobulin domain</keyword>
<dbReference type="GO" id="GO:0016020">
    <property type="term" value="C:membrane"/>
    <property type="evidence" value="ECO:0007669"/>
    <property type="project" value="UniProtKB-SubCell"/>
</dbReference>
<accession>A0A8T0A2F4</accession>
<name>A0A8T0A2F4_9BILA</name>
<dbReference type="GO" id="GO:0007399">
    <property type="term" value="P:nervous system development"/>
    <property type="evidence" value="ECO:0007669"/>
    <property type="project" value="UniProtKB-ARBA"/>
</dbReference>
<protein>
    <submittedName>
        <fullName evidence="13">Uncharacterized protein</fullName>
    </submittedName>
</protein>
<dbReference type="GO" id="GO:0045214">
    <property type="term" value="P:sarcomere organization"/>
    <property type="evidence" value="ECO:0007669"/>
    <property type="project" value="TreeGrafter"/>
</dbReference>
<evidence type="ECO:0000256" key="10">
    <source>
        <dbReference type="SAM" id="Phobius"/>
    </source>
</evidence>
<dbReference type="InterPro" id="IPR003599">
    <property type="entry name" value="Ig_sub"/>
</dbReference>
<evidence type="ECO:0000313" key="14">
    <source>
        <dbReference type="Proteomes" id="UP000605970"/>
    </source>
</evidence>
<dbReference type="GO" id="GO:0031430">
    <property type="term" value="C:M band"/>
    <property type="evidence" value="ECO:0007669"/>
    <property type="project" value="TreeGrafter"/>
</dbReference>
<dbReference type="PANTHER" id="PTHR13817:SF172">
    <property type="entry name" value="IG-LIKE DOMAIN-CONTAINING PROTEIN"/>
    <property type="match status" value="1"/>
</dbReference>
<dbReference type="InterPro" id="IPR013106">
    <property type="entry name" value="Ig_V-set"/>
</dbReference>
<feature type="transmembrane region" description="Helical" evidence="10">
    <location>
        <begin position="1349"/>
        <end position="1367"/>
    </location>
</feature>
<dbReference type="Pfam" id="PF07679">
    <property type="entry name" value="I-set"/>
    <property type="match status" value="3"/>
</dbReference>
<feature type="region of interest" description="Disordered" evidence="9">
    <location>
        <begin position="1175"/>
        <end position="1223"/>
    </location>
</feature>
<gene>
    <name evidence="13" type="ORF">Mgra_00000913</name>
</gene>
<dbReference type="InterPro" id="IPR013783">
    <property type="entry name" value="Ig-like_fold"/>
</dbReference>
<evidence type="ECO:0000313" key="13">
    <source>
        <dbReference type="EMBL" id="KAF7639585.1"/>
    </source>
</evidence>
<feature type="domain" description="Fibronectin type-III" evidence="12">
    <location>
        <begin position="631"/>
        <end position="726"/>
    </location>
</feature>
<dbReference type="InterPro" id="IPR003598">
    <property type="entry name" value="Ig_sub2"/>
</dbReference>
<feature type="compositionally biased region" description="Low complexity" evidence="9">
    <location>
        <begin position="1066"/>
        <end position="1079"/>
    </location>
</feature>
<dbReference type="FunFam" id="2.60.40.10:FF:000028">
    <property type="entry name" value="Neuronal cell adhesion molecule"/>
    <property type="match status" value="1"/>
</dbReference>
<evidence type="ECO:0000259" key="11">
    <source>
        <dbReference type="PROSITE" id="PS50835"/>
    </source>
</evidence>
<dbReference type="OrthoDB" id="428111at2759"/>
<keyword evidence="7" id="KW-1015">Disulfide bond</keyword>
<dbReference type="InterPro" id="IPR050964">
    <property type="entry name" value="Striated_Muscle_Regulatory"/>
</dbReference>
<evidence type="ECO:0000256" key="9">
    <source>
        <dbReference type="SAM" id="MobiDB-lite"/>
    </source>
</evidence>
<comment type="caution">
    <text evidence="13">The sequence shown here is derived from an EMBL/GenBank/DDBJ whole genome shotgun (WGS) entry which is preliminary data.</text>
</comment>
<keyword evidence="14" id="KW-1185">Reference proteome</keyword>
<dbReference type="PANTHER" id="PTHR13817">
    <property type="entry name" value="TITIN"/>
    <property type="match status" value="1"/>
</dbReference>
<evidence type="ECO:0000256" key="3">
    <source>
        <dbReference type="ARBA" id="ARBA00022729"/>
    </source>
</evidence>
<dbReference type="Pfam" id="PF13927">
    <property type="entry name" value="Ig_3"/>
    <property type="match status" value="1"/>
</dbReference>
<proteinExistence type="predicted"/>
<feature type="domain" description="Ig-like" evidence="11">
    <location>
        <begin position="98"/>
        <end position="183"/>
    </location>
</feature>
<dbReference type="FunFam" id="2.60.40.10:FF:000032">
    <property type="entry name" value="palladin isoform X1"/>
    <property type="match status" value="1"/>
</dbReference>
<dbReference type="EMBL" id="JABEBT010000004">
    <property type="protein sequence ID" value="KAF7639585.1"/>
    <property type="molecule type" value="Genomic_DNA"/>
</dbReference>
<dbReference type="InterPro" id="IPR013098">
    <property type="entry name" value="Ig_I-set"/>
</dbReference>
<dbReference type="SUPFAM" id="SSF49265">
    <property type="entry name" value="Fibronectin type III"/>
    <property type="match status" value="2"/>
</dbReference>
<keyword evidence="3" id="KW-0732">Signal</keyword>
<dbReference type="SMART" id="SM00409">
    <property type="entry name" value="IG"/>
    <property type="match status" value="4"/>
</dbReference>
<dbReference type="CDD" id="cd00063">
    <property type="entry name" value="FN3"/>
    <property type="match status" value="3"/>
</dbReference>